<dbReference type="GO" id="GO:0005737">
    <property type="term" value="C:cytoplasm"/>
    <property type="evidence" value="ECO:0007669"/>
    <property type="project" value="InterPro"/>
</dbReference>
<dbReference type="AlphaFoldDB" id="A0A177WB47"/>
<accession>A0A177WB47</accession>
<dbReference type="PANTHER" id="PTHR15750">
    <property type="entry name" value="VASOHIBIN-1-LIKE ISOFORM X2"/>
    <property type="match status" value="1"/>
</dbReference>
<organism evidence="1 2">
    <name type="scientific">Batrachochytrium dendrobatidis (strain JEL423)</name>
    <dbReference type="NCBI Taxonomy" id="403673"/>
    <lineage>
        <taxon>Eukaryota</taxon>
        <taxon>Fungi</taxon>
        <taxon>Fungi incertae sedis</taxon>
        <taxon>Chytridiomycota</taxon>
        <taxon>Chytridiomycota incertae sedis</taxon>
        <taxon>Chytridiomycetes</taxon>
        <taxon>Rhizophydiales</taxon>
        <taxon>Rhizophydiales incertae sedis</taxon>
        <taxon>Batrachochytrium</taxon>
    </lineage>
</organism>
<dbReference type="OrthoDB" id="9974232at2759"/>
<reference evidence="1 2" key="2">
    <citation type="submission" date="2016-05" db="EMBL/GenBank/DDBJ databases">
        <title>Lineage-specific infection strategies underlie the spectrum of fungal disease in amphibians.</title>
        <authorList>
            <person name="Cuomo C.A."/>
            <person name="Farrer R.A."/>
            <person name="James T."/>
            <person name="Longcore J."/>
            <person name="Birren B."/>
        </authorList>
    </citation>
    <scope>NUCLEOTIDE SEQUENCE [LARGE SCALE GENOMIC DNA]</scope>
    <source>
        <strain evidence="1 2">JEL423</strain>
    </source>
</reference>
<protein>
    <submittedName>
        <fullName evidence="1">Uncharacterized protein</fullName>
    </submittedName>
</protein>
<dbReference type="Pfam" id="PF14822">
    <property type="entry name" value="Vasohibin"/>
    <property type="match status" value="2"/>
</dbReference>
<dbReference type="InterPro" id="IPR028131">
    <property type="entry name" value="VASH1"/>
</dbReference>
<evidence type="ECO:0000313" key="1">
    <source>
        <dbReference type="EMBL" id="OAJ36914.1"/>
    </source>
</evidence>
<proteinExistence type="predicted"/>
<dbReference type="VEuPathDB" id="FungiDB:BDEG_21014"/>
<dbReference type="EMBL" id="DS022300">
    <property type="protein sequence ID" value="OAJ36914.1"/>
    <property type="molecule type" value="Genomic_DNA"/>
</dbReference>
<name>A0A177WB47_BATDL</name>
<sequence length="197" mass="22386">MQNAIFSNPTEIIQFLQNNPDLIGLFPIPREPNLSLDLPILSHIHSIQEYIQTLSYNYLGEPFFVVKKSSSVRNLLKLAQKMVQQALPIKCLEATILGIYLTMKFDDLLRMSCLGGKWGAIGLSKKSDLMNKSLTYTTCYEKNNHTLLKIKLGLPVTHNPASNEKIVWKKSSIRLQDTLWDISSKEIDAHSRSLRSL</sequence>
<evidence type="ECO:0000313" key="2">
    <source>
        <dbReference type="Proteomes" id="UP000077115"/>
    </source>
</evidence>
<dbReference type="PANTHER" id="PTHR15750:SF2">
    <property type="entry name" value="VASOHIBIN"/>
    <property type="match status" value="1"/>
</dbReference>
<reference evidence="1 2" key="1">
    <citation type="submission" date="2006-10" db="EMBL/GenBank/DDBJ databases">
        <title>The Genome Sequence of Batrachochytrium dendrobatidis JEL423.</title>
        <authorList>
            <consortium name="The Broad Institute Genome Sequencing Platform"/>
            <person name="Birren B."/>
            <person name="Lander E."/>
            <person name="Galagan J."/>
            <person name="Cuomo C."/>
            <person name="Devon K."/>
            <person name="Jaffe D."/>
            <person name="Butler J."/>
            <person name="Alvarez P."/>
            <person name="Gnerre S."/>
            <person name="Grabherr M."/>
            <person name="Kleber M."/>
            <person name="Mauceli E."/>
            <person name="Brockman W."/>
            <person name="Young S."/>
            <person name="LaButti K."/>
            <person name="Sykes S."/>
            <person name="DeCaprio D."/>
            <person name="Crawford M."/>
            <person name="Koehrsen M."/>
            <person name="Engels R."/>
            <person name="Montgomery P."/>
            <person name="Pearson M."/>
            <person name="Howarth C."/>
            <person name="Larson L."/>
            <person name="White J."/>
            <person name="O'Leary S."/>
            <person name="Kodira C."/>
            <person name="Zeng Q."/>
            <person name="Yandava C."/>
            <person name="Alvarado L."/>
            <person name="Longcore J."/>
            <person name="James T."/>
        </authorList>
    </citation>
    <scope>NUCLEOTIDE SEQUENCE [LARGE SCALE GENOMIC DNA]</scope>
    <source>
        <strain evidence="1 2">JEL423</strain>
    </source>
</reference>
<dbReference type="Proteomes" id="UP000077115">
    <property type="component" value="Unassembled WGS sequence"/>
</dbReference>
<gene>
    <name evidence="1" type="ORF">BDEG_21014</name>
</gene>